<dbReference type="InterPro" id="IPR018639">
    <property type="entry name" value="DUF2062"/>
</dbReference>
<keyword evidence="1" id="KW-0812">Transmembrane</keyword>
<evidence type="ECO:0000259" key="2">
    <source>
        <dbReference type="Pfam" id="PF09835"/>
    </source>
</evidence>
<gene>
    <name evidence="3" type="ORF">JFN93_08800</name>
</gene>
<evidence type="ECO:0000313" key="3">
    <source>
        <dbReference type="EMBL" id="MBJ6724802.1"/>
    </source>
</evidence>
<dbReference type="AlphaFoldDB" id="A0A8J7IXT3"/>
<name>A0A8J7IXT3_9BACT</name>
<proteinExistence type="predicted"/>
<dbReference type="PANTHER" id="PTHR40547:SF1">
    <property type="entry name" value="SLL0298 PROTEIN"/>
    <property type="match status" value="1"/>
</dbReference>
<dbReference type="RefSeq" id="WP_199383689.1">
    <property type="nucleotide sequence ID" value="NZ_JAEMHM010000006.1"/>
</dbReference>
<keyword evidence="1" id="KW-0472">Membrane</keyword>
<dbReference type="EMBL" id="JAEMHM010000006">
    <property type="protein sequence ID" value="MBJ6724802.1"/>
    <property type="molecule type" value="Genomic_DNA"/>
</dbReference>
<evidence type="ECO:0000256" key="1">
    <source>
        <dbReference type="SAM" id="Phobius"/>
    </source>
</evidence>
<protein>
    <submittedName>
        <fullName evidence="3">DUF2062 domain-containing protein</fullName>
    </submittedName>
</protein>
<evidence type="ECO:0000313" key="4">
    <source>
        <dbReference type="Proteomes" id="UP000636888"/>
    </source>
</evidence>
<comment type="caution">
    <text evidence="3">The sequence shown here is derived from an EMBL/GenBank/DDBJ whole genome shotgun (WGS) entry which is preliminary data.</text>
</comment>
<dbReference type="PANTHER" id="PTHR40547">
    <property type="entry name" value="SLL0298 PROTEIN"/>
    <property type="match status" value="1"/>
</dbReference>
<feature type="transmembrane region" description="Helical" evidence="1">
    <location>
        <begin position="113"/>
        <end position="136"/>
    </location>
</feature>
<reference evidence="3" key="1">
    <citation type="submission" date="2020-12" db="EMBL/GenBank/DDBJ databases">
        <title>Geomonas sp. Red875, isolated from river sediment.</title>
        <authorList>
            <person name="Xu Z."/>
            <person name="Zhang Z."/>
            <person name="Masuda Y."/>
            <person name="Itoh H."/>
            <person name="Senoo K."/>
        </authorList>
    </citation>
    <scope>NUCLEOTIDE SEQUENCE</scope>
    <source>
        <strain evidence="3">Red875</strain>
    </source>
</reference>
<accession>A0A8J7IXT3</accession>
<feature type="transmembrane region" description="Helical" evidence="1">
    <location>
        <begin position="61"/>
        <end position="81"/>
    </location>
</feature>
<organism evidence="3 4">
    <name type="scientific">Geomesophilobacter sediminis</name>
    <dbReference type="NCBI Taxonomy" id="2798584"/>
    <lineage>
        <taxon>Bacteria</taxon>
        <taxon>Pseudomonadati</taxon>
        <taxon>Thermodesulfobacteriota</taxon>
        <taxon>Desulfuromonadia</taxon>
        <taxon>Geobacterales</taxon>
        <taxon>Geobacteraceae</taxon>
        <taxon>Geomesophilobacter</taxon>
    </lineage>
</organism>
<feature type="transmembrane region" description="Helical" evidence="1">
    <location>
        <begin position="26"/>
        <end position="54"/>
    </location>
</feature>
<keyword evidence="1" id="KW-1133">Transmembrane helix</keyword>
<feature type="domain" description="DUF2062" evidence="2">
    <location>
        <begin position="6"/>
        <end position="142"/>
    </location>
</feature>
<dbReference type="Pfam" id="PF09835">
    <property type="entry name" value="DUF2062"/>
    <property type="match status" value="1"/>
</dbReference>
<sequence length="162" mass="18036">MLNKELWKKRLYRILSLDSHPGHISAGFAVGVFISFTPFFGLHTPLAIAAAFIFRLNKLTCVTGAWVNTPLTVVPILGLSFKLGRFLRGKTVSELPLPTGLEWHNLEKYAKSLILGSSILGFLAAIVAYFVCYYLVLRFRAKDATQASLAEEMEETGEDLEQ</sequence>
<dbReference type="Proteomes" id="UP000636888">
    <property type="component" value="Unassembled WGS sequence"/>
</dbReference>
<keyword evidence="4" id="KW-1185">Reference proteome</keyword>